<keyword evidence="4 6" id="KW-0689">Ribosomal protein</keyword>
<geneLocation type="plastid" evidence="6"/>
<name>A0A8F0FAW1_9PHAE</name>
<dbReference type="PANTHER" id="PTHR33398:SF1">
    <property type="entry name" value="SMALL RIBOSOMAL SUBUNIT PROTEIN BS20C"/>
    <property type="match status" value="1"/>
</dbReference>
<evidence type="ECO:0000256" key="2">
    <source>
        <dbReference type="ARBA" id="ARBA00022730"/>
    </source>
</evidence>
<gene>
    <name evidence="6" type="primary">rps20</name>
</gene>
<dbReference type="SUPFAM" id="SSF46992">
    <property type="entry name" value="Ribosomal protein S20"/>
    <property type="match status" value="1"/>
</dbReference>
<dbReference type="InterPro" id="IPR002583">
    <property type="entry name" value="Ribosomal_bS20"/>
</dbReference>
<keyword evidence="2" id="KW-0699">rRNA-binding</keyword>
<keyword evidence="6" id="KW-0934">Plastid</keyword>
<organism evidence="6">
    <name type="scientific">Desmarestia aculeata</name>
    <dbReference type="NCBI Taxonomy" id="62298"/>
    <lineage>
        <taxon>Eukaryota</taxon>
        <taxon>Sar</taxon>
        <taxon>Stramenopiles</taxon>
        <taxon>Ochrophyta</taxon>
        <taxon>PX clade</taxon>
        <taxon>Phaeophyceae</taxon>
        <taxon>Desmarestiales</taxon>
        <taxon>Desmarestiaceae</taxon>
        <taxon>Desmarestia</taxon>
    </lineage>
</organism>
<evidence type="ECO:0000256" key="4">
    <source>
        <dbReference type="ARBA" id="ARBA00022980"/>
    </source>
</evidence>
<evidence type="ECO:0000313" key="6">
    <source>
        <dbReference type="EMBL" id="QWK43642.1"/>
    </source>
</evidence>
<sequence>MANNKSAKKRIKINKRNQIQNNSYKSLVKTSKKVYLHTLEQFSIEPNNRNLLLLREALFVASSQIDKAKKKNVLEKNTANRKKSNLWKTFAKAQIS</sequence>
<comment type="similarity">
    <text evidence="1">Belongs to the bacterial ribosomal protein bS20 family.</text>
</comment>
<dbReference type="GO" id="GO:0003735">
    <property type="term" value="F:structural constituent of ribosome"/>
    <property type="evidence" value="ECO:0007669"/>
    <property type="project" value="InterPro"/>
</dbReference>
<dbReference type="NCBIfam" id="TIGR00029">
    <property type="entry name" value="S20"/>
    <property type="match status" value="1"/>
</dbReference>
<dbReference type="AlphaFoldDB" id="A0A8F0FAW1"/>
<dbReference type="EMBL" id="MZ156041">
    <property type="protein sequence ID" value="QWK43642.1"/>
    <property type="molecule type" value="Genomic_DNA"/>
</dbReference>
<dbReference type="PANTHER" id="PTHR33398">
    <property type="entry name" value="30S RIBOSOMAL PROTEIN S20"/>
    <property type="match status" value="1"/>
</dbReference>
<protein>
    <submittedName>
        <fullName evidence="6">Ribosomal protein S20</fullName>
    </submittedName>
</protein>
<dbReference type="GO" id="GO:0015935">
    <property type="term" value="C:small ribosomal subunit"/>
    <property type="evidence" value="ECO:0007669"/>
    <property type="project" value="TreeGrafter"/>
</dbReference>
<evidence type="ECO:0000256" key="5">
    <source>
        <dbReference type="ARBA" id="ARBA00023274"/>
    </source>
</evidence>
<accession>A0A8F0FAW1</accession>
<reference evidence="6" key="1">
    <citation type="journal article" date="2021" name="Genome Biol. Evol.">
        <title>Genomic rearrangements and sequence evolution across brown algal organelles.</title>
        <authorList>
            <person name="Starko S."/>
            <person name="Bringloe T.T."/>
            <person name="Gomez M.S."/>
            <person name="Darby H."/>
            <person name="Graham S.W."/>
            <person name="Martone P.T."/>
        </authorList>
    </citation>
    <scope>NUCLEOTIDE SEQUENCE</scope>
</reference>
<dbReference type="InterPro" id="IPR036510">
    <property type="entry name" value="Ribosomal_bS20_sf"/>
</dbReference>
<dbReference type="Pfam" id="PF01649">
    <property type="entry name" value="Ribosomal_S20p"/>
    <property type="match status" value="1"/>
</dbReference>
<dbReference type="GeneID" id="87704191"/>
<dbReference type="Gene3D" id="1.20.58.110">
    <property type="entry name" value="Ribosomal protein S20"/>
    <property type="match status" value="1"/>
</dbReference>
<evidence type="ECO:0000256" key="3">
    <source>
        <dbReference type="ARBA" id="ARBA00022884"/>
    </source>
</evidence>
<dbReference type="RefSeq" id="YP_011005935.1">
    <property type="nucleotide sequence ID" value="NC_085300.1"/>
</dbReference>
<keyword evidence="5" id="KW-0687">Ribonucleoprotein</keyword>
<proteinExistence type="inferred from homology"/>
<dbReference type="GO" id="GO:0006412">
    <property type="term" value="P:translation"/>
    <property type="evidence" value="ECO:0007669"/>
    <property type="project" value="InterPro"/>
</dbReference>
<dbReference type="GO" id="GO:0070181">
    <property type="term" value="F:small ribosomal subunit rRNA binding"/>
    <property type="evidence" value="ECO:0007669"/>
    <property type="project" value="TreeGrafter"/>
</dbReference>
<evidence type="ECO:0000256" key="1">
    <source>
        <dbReference type="ARBA" id="ARBA00007634"/>
    </source>
</evidence>
<keyword evidence="3" id="KW-0694">RNA-binding</keyword>
<dbReference type="HAMAP" id="MF_00500">
    <property type="entry name" value="Ribosomal_bS20"/>
    <property type="match status" value="1"/>
</dbReference>